<dbReference type="AlphaFoldDB" id="A0A085ZNJ6"/>
<accession>A0A085ZNJ6</accession>
<protein>
    <recommendedName>
        <fullName evidence="4">TonB-dependent receptor</fullName>
    </recommendedName>
</protein>
<dbReference type="STRING" id="362418.IW19_10960"/>
<dbReference type="OrthoDB" id="9768177at2"/>
<keyword evidence="1" id="KW-0732">Signal</keyword>
<evidence type="ECO:0000313" key="2">
    <source>
        <dbReference type="EMBL" id="KFF06010.1"/>
    </source>
</evidence>
<proteinExistence type="predicted"/>
<feature type="signal peptide" evidence="1">
    <location>
        <begin position="1"/>
        <end position="20"/>
    </location>
</feature>
<dbReference type="RefSeq" id="WP_035683982.1">
    <property type="nucleotide sequence ID" value="NZ_JPRL01000001.1"/>
</dbReference>
<dbReference type="Proteomes" id="UP000028715">
    <property type="component" value="Unassembled WGS sequence"/>
</dbReference>
<dbReference type="SUPFAM" id="SSF56935">
    <property type="entry name" value="Porins"/>
    <property type="match status" value="1"/>
</dbReference>
<dbReference type="eggNOG" id="COG4772">
    <property type="taxonomic scope" value="Bacteria"/>
</dbReference>
<name>A0A085ZNJ6_9FLAO</name>
<evidence type="ECO:0008006" key="4">
    <source>
        <dbReference type="Google" id="ProtNLM"/>
    </source>
</evidence>
<feature type="chain" id="PRO_5001801549" description="TonB-dependent receptor" evidence="1">
    <location>
        <begin position="21"/>
        <end position="923"/>
    </location>
</feature>
<dbReference type="InterPro" id="IPR008969">
    <property type="entry name" value="CarboxyPept-like_regulatory"/>
</dbReference>
<organism evidence="2 3">
    <name type="scientific">Flavobacterium reichenbachii</name>
    <dbReference type="NCBI Taxonomy" id="362418"/>
    <lineage>
        <taxon>Bacteria</taxon>
        <taxon>Pseudomonadati</taxon>
        <taxon>Bacteroidota</taxon>
        <taxon>Flavobacteriia</taxon>
        <taxon>Flavobacteriales</taxon>
        <taxon>Flavobacteriaceae</taxon>
        <taxon>Flavobacterium</taxon>
    </lineage>
</organism>
<evidence type="ECO:0000313" key="3">
    <source>
        <dbReference type="Proteomes" id="UP000028715"/>
    </source>
</evidence>
<sequence length="923" mass="105557">MKKLLLLTFLFLTASGFSQNFYYGNVSEDGSPIPGARICVVNTQRCTTSDFDGNYTIEVKIGDQLKISAIGLESTIIRITSQNIQKNDQTVDPILSDDYIAKLKKPTDSIKISKPSGTFAFNLFDGFGEQYLMKINRDAKHFYSLKYKYEYNKLSFEASQELMVSSPIRMQKYQKTYAQGRSQNGELVYQSPETNEIFSWGPNVNSLEYSGNKSEYYPQGNIVNKTFGNGNALELYNPNDFFNNGMDNKYMLNTQIEGTKGNIMRINLTYKTGKISIPTSRNNEIAAFVKYSRNVSKLSKIETILSYDDFENNLTNSNFAVNKIVFANAVTPIHFDNNFASTLSNGLQRSYAQSENNPYYLLQNNVDKNKSKTISFNFNHKYTKDKNWNSASASFQSSEIKNTNGQSFYTAGIAAPNFNERKERFSNFSVSDVFNHTIDSRGFVETKIDFRFQERKLNRQYFTGFAAPIDFPDNSLSQNKFDISQQRFEVFYNANVSYTFRDILSYYEQLVLKANTNLNYSSTVKGKFMPNFLASAEIKDLFNESLSITVSQSYNQVEPSLQNNNLNFNSLRYNVSQFKELQNNLELITPKNAIATQEINTNLSLMYNFDYRWNFNFNFYNKTVDNLYVPSFNLNTINWSPDVNYKENGVEFEIQKTFDRRNLAYSFNLNFTHYKNKVTSLNNNQSSIPFAGFADVNKNYIAGQPLGVIVGNGYLRDNNQNIIIDNDGFPVEDAQPKILGNPNPDFVVGFFNSLKYKNFTLNLSFDWSQGGEMWNGTQQTLNYYGKSELTEQQRNISNYVFAGVTQSGAVNTKTVSFYDANLPVQQNRWTRYGIDGVAEDAIEDATYFRLNAVSLSYTNNPYFNYGNRISYTISLFVNNVFVLSKNKQAFSSNAMFNSLDSSGLEYFNAPMMRSFGSSLTIKF</sequence>
<dbReference type="EMBL" id="JPRL01000001">
    <property type="protein sequence ID" value="KFF06010.1"/>
    <property type="molecule type" value="Genomic_DNA"/>
</dbReference>
<evidence type="ECO:0000256" key="1">
    <source>
        <dbReference type="SAM" id="SignalP"/>
    </source>
</evidence>
<keyword evidence="3" id="KW-1185">Reference proteome</keyword>
<dbReference type="Gene3D" id="2.60.40.1120">
    <property type="entry name" value="Carboxypeptidase-like, regulatory domain"/>
    <property type="match status" value="1"/>
</dbReference>
<dbReference type="SUPFAM" id="SSF49464">
    <property type="entry name" value="Carboxypeptidase regulatory domain-like"/>
    <property type="match status" value="1"/>
</dbReference>
<gene>
    <name evidence="2" type="ORF">IW19_10960</name>
</gene>
<comment type="caution">
    <text evidence="2">The sequence shown here is derived from an EMBL/GenBank/DDBJ whole genome shotgun (WGS) entry which is preliminary data.</text>
</comment>
<reference evidence="2 3" key="1">
    <citation type="submission" date="2014-07" db="EMBL/GenBank/DDBJ databases">
        <title>Genome of Flavobacterium reichenbachii LMG 25512.</title>
        <authorList>
            <person name="Stropko S.J."/>
            <person name="Pipes S.E."/>
            <person name="Newman J.D."/>
        </authorList>
    </citation>
    <scope>NUCLEOTIDE SEQUENCE [LARGE SCALE GENOMIC DNA]</scope>
    <source>
        <strain evidence="2 3">LMG 25512</strain>
    </source>
</reference>
<dbReference type="Pfam" id="PF13715">
    <property type="entry name" value="CarbopepD_reg_2"/>
    <property type="match status" value="1"/>
</dbReference>
<dbReference type="eggNOG" id="COG4771">
    <property type="taxonomic scope" value="Bacteria"/>
</dbReference>